<dbReference type="Gene3D" id="1.10.10.2910">
    <property type="match status" value="1"/>
</dbReference>
<sequence>MFYGAYKNVRNSAWQCLIDFKINSLPVDVLQIAKTADIKVIKNSLINELKESELGAALCDGDKWYIIYDDTLSSSQKRFVVAHELGHIFLGHRLKNGHFVHDNYKLEKEANSFASKLLSPACVLWGLDLHSTNEISKQCNLTSQQAAARARRMSVLYKRQMFLKSDIEKKVYKLFEDYIQKEIHAC</sequence>
<dbReference type="InterPro" id="IPR010359">
    <property type="entry name" value="IrrE_HExxH"/>
</dbReference>
<protein>
    <submittedName>
        <fullName evidence="2">ImmA/IrrE family metallo-endopeptidase</fullName>
    </submittedName>
</protein>
<dbReference type="EMBL" id="JACOPS010000006">
    <property type="protein sequence ID" value="MBC5729030.1"/>
    <property type="molecule type" value="Genomic_DNA"/>
</dbReference>
<accession>A0ABR7HNF0</accession>
<keyword evidence="3" id="KW-1185">Reference proteome</keyword>
<dbReference type="Proteomes" id="UP000636755">
    <property type="component" value="Unassembled WGS sequence"/>
</dbReference>
<evidence type="ECO:0000313" key="2">
    <source>
        <dbReference type="EMBL" id="MBC5729030.1"/>
    </source>
</evidence>
<comment type="caution">
    <text evidence="2">The sequence shown here is derived from an EMBL/GenBank/DDBJ whole genome shotgun (WGS) entry which is preliminary data.</text>
</comment>
<name>A0ABR7HNF0_9FIRM</name>
<dbReference type="RefSeq" id="WP_186936243.1">
    <property type="nucleotide sequence ID" value="NZ_JACOPS010000006.1"/>
</dbReference>
<organism evidence="2 3">
    <name type="scientific">Ruminococcus intestinalis</name>
    <dbReference type="NCBI Taxonomy" id="2763066"/>
    <lineage>
        <taxon>Bacteria</taxon>
        <taxon>Bacillati</taxon>
        <taxon>Bacillota</taxon>
        <taxon>Clostridia</taxon>
        <taxon>Eubacteriales</taxon>
        <taxon>Oscillospiraceae</taxon>
        <taxon>Ruminococcus</taxon>
    </lineage>
</organism>
<proteinExistence type="predicted"/>
<dbReference type="PANTHER" id="PTHR43236">
    <property type="entry name" value="ANTITOXIN HIGA1"/>
    <property type="match status" value="1"/>
</dbReference>
<evidence type="ECO:0000259" key="1">
    <source>
        <dbReference type="Pfam" id="PF06114"/>
    </source>
</evidence>
<dbReference type="InterPro" id="IPR052345">
    <property type="entry name" value="Rad_response_metalloprotease"/>
</dbReference>
<gene>
    <name evidence="2" type="ORF">H8R91_10960</name>
</gene>
<feature type="domain" description="IrrE N-terminal-like" evidence="1">
    <location>
        <begin position="35"/>
        <end position="124"/>
    </location>
</feature>
<dbReference type="Pfam" id="PF06114">
    <property type="entry name" value="Peptidase_M78"/>
    <property type="match status" value="1"/>
</dbReference>
<reference evidence="2 3" key="1">
    <citation type="submission" date="2020-08" db="EMBL/GenBank/DDBJ databases">
        <title>Genome public.</title>
        <authorList>
            <person name="Liu C."/>
            <person name="Sun Q."/>
        </authorList>
    </citation>
    <scope>NUCLEOTIDE SEQUENCE [LARGE SCALE GENOMIC DNA]</scope>
    <source>
        <strain evidence="2 3">NSJ-71</strain>
    </source>
</reference>
<evidence type="ECO:0000313" key="3">
    <source>
        <dbReference type="Proteomes" id="UP000636755"/>
    </source>
</evidence>
<dbReference type="PANTHER" id="PTHR43236:SF1">
    <property type="entry name" value="BLL7220 PROTEIN"/>
    <property type="match status" value="1"/>
</dbReference>